<keyword evidence="8" id="KW-1185">Reference proteome</keyword>
<dbReference type="InterPro" id="IPR008966">
    <property type="entry name" value="Adhesion_dom_sf"/>
</dbReference>
<accession>A0ABS7RUE2</accession>
<evidence type="ECO:0000313" key="8">
    <source>
        <dbReference type="Proteomes" id="UP000706580"/>
    </source>
</evidence>
<dbReference type="Pfam" id="PF00419">
    <property type="entry name" value="Fimbrial"/>
    <property type="match status" value="1"/>
</dbReference>
<keyword evidence="3 5" id="KW-0732">Signal</keyword>
<dbReference type="InterPro" id="IPR036937">
    <property type="entry name" value="Adhesion_dom_fimbrial_sf"/>
</dbReference>
<feature type="domain" description="Fimbrial-type adhesion" evidence="6">
    <location>
        <begin position="180"/>
        <end position="317"/>
    </location>
</feature>
<comment type="caution">
    <text evidence="7">The sequence shown here is derived from an EMBL/GenBank/DDBJ whole genome shotgun (WGS) entry which is preliminary data.</text>
</comment>
<sequence length="319" mass="34580">MFRKRVITSGTLLLALYNYQSLAADFCNMSFKDYPIPQTILYIDPDMDDGSLLAKAEVNTSGVKGICAPNTKSGKYASSMQSPFNTVVGSNENGNIYSSGVPGIGLQISDLQKRVNMVPYETNIRYQDLIPWETVGRTTVYFIKTGKISTGTTLKGVVAKYTLDKQNIATVTLSTNLAWTKKSCVVDPGNRNQVVPMPPTSYTVFGGVGTTGPSKNFSVTLDCDENDLPVFVSFEATTGSTGNGILNIDNTVENAAKGVAIEILNRDDSSPLIFDNEVKYHSNMEKVVSIPFVARYKKIATTVTAGTANAAMTFTINQY</sequence>
<gene>
    <name evidence="7" type="ORF">ITX56_08860</name>
</gene>
<comment type="subcellular location">
    <subcellularLocation>
        <location evidence="1">Fimbrium</location>
    </subcellularLocation>
</comment>
<evidence type="ECO:0000256" key="1">
    <source>
        <dbReference type="ARBA" id="ARBA00004561"/>
    </source>
</evidence>
<dbReference type="SUPFAM" id="SSF49401">
    <property type="entry name" value="Bacterial adhesins"/>
    <property type="match status" value="1"/>
</dbReference>
<dbReference type="EMBL" id="JADMNK010000003">
    <property type="protein sequence ID" value="MBZ0057925.1"/>
    <property type="molecule type" value="Genomic_DNA"/>
</dbReference>
<feature type="signal peptide" evidence="5">
    <location>
        <begin position="1"/>
        <end position="23"/>
    </location>
</feature>
<feature type="chain" id="PRO_5045522303" evidence="5">
    <location>
        <begin position="24"/>
        <end position="319"/>
    </location>
</feature>
<comment type="similarity">
    <text evidence="2">Belongs to the fimbrial protein family.</text>
</comment>
<dbReference type="RefSeq" id="WP_223074478.1">
    <property type="nucleotide sequence ID" value="NZ_JADMNK010000003.1"/>
</dbReference>
<evidence type="ECO:0000256" key="4">
    <source>
        <dbReference type="ARBA" id="ARBA00023263"/>
    </source>
</evidence>
<proteinExistence type="inferred from homology"/>
<keyword evidence="4" id="KW-0281">Fimbrium</keyword>
<dbReference type="PANTHER" id="PTHR33420">
    <property type="entry name" value="FIMBRIAL SUBUNIT ELFA-RELATED"/>
    <property type="match status" value="1"/>
</dbReference>
<dbReference type="Gene3D" id="2.60.40.1090">
    <property type="entry name" value="Fimbrial-type adhesion domain"/>
    <property type="match status" value="1"/>
</dbReference>
<dbReference type="InterPro" id="IPR050263">
    <property type="entry name" value="Bact_Fimbrial_Adh_Pro"/>
</dbReference>
<dbReference type="InterPro" id="IPR000259">
    <property type="entry name" value="Adhesion_dom_fimbrial"/>
</dbReference>
<reference evidence="7 8" key="1">
    <citation type="submission" date="2020-11" db="EMBL/GenBank/DDBJ databases">
        <title>Draft Genome of Enterobacter sp. strain EMC7.</title>
        <authorList>
            <person name="Barman P."/>
            <person name="Sinha S."/>
            <person name="Sen S."/>
            <person name="Chakraborty R."/>
        </authorList>
    </citation>
    <scope>NUCLEOTIDE SEQUENCE [LARGE SCALE GENOMIC DNA]</scope>
    <source>
        <strain evidence="7 8">EMC7</strain>
    </source>
</reference>
<name>A0ABS7RUE2_9ENTR</name>
<dbReference type="Proteomes" id="UP000706580">
    <property type="component" value="Unassembled WGS sequence"/>
</dbReference>
<evidence type="ECO:0000256" key="3">
    <source>
        <dbReference type="ARBA" id="ARBA00022729"/>
    </source>
</evidence>
<organism evidence="7 8">
    <name type="scientific">Leclercia barmai</name>
    <dbReference type="NCBI Taxonomy" id="2785629"/>
    <lineage>
        <taxon>Bacteria</taxon>
        <taxon>Pseudomonadati</taxon>
        <taxon>Pseudomonadota</taxon>
        <taxon>Gammaproteobacteria</taxon>
        <taxon>Enterobacterales</taxon>
        <taxon>Enterobacteriaceae</taxon>
        <taxon>Leclercia</taxon>
    </lineage>
</organism>
<evidence type="ECO:0000313" key="7">
    <source>
        <dbReference type="EMBL" id="MBZ0057925.1"/>
    </source>
</evidence>
<evidence type="ECO:0000256" key="5">
    <source>
        <dbReference type="SAM" id="SignalP"/>
    </source>
</evidence>
<protein>
    <submittedName>
        <fullName evidence="7">Fimbrial protein</fullName>
    </submittedName>
</protein>
<dbReference type="Gene3D" id="2.60.40.3310">
    <property type="match status" value="1"/>
</dbReference>
<dbReference type="PANTHER" id="PTHR33420:SF12">
    <property type="entry name" value="FIMBRIN-LIKE PROTEIN FIMI-RELATED"/>
    <property type="match status" value="1"/>
</dbReference>
<evidence type="ECO:0000259" key="6">
    <source>
        <dbReference type="Pfam" id="PF00419"/>
    </source>
</evidence>
<evidence type="ECO:0000256" key="2">
    <source>
        <dbReference type="ARBA" id="ARBA00006671"/>
    </source>
</evidence>